<evidence type="ECO:0000259" key="7">
    <source>
        <dbReference type="Pfam" id="PF07005"/>
    </source>
</evidence>
<dbReference type="SUPFAM" id="SSF142764">
    <property type="entry name" value="YgbK-like"/>
    <property type="match status" value="1"/>
</dbReference>
<evidence type="ECO:0000256" key="1">
    <source>
        <dbReference type="ARBA" id="ARBA00005715"/>
    </source>
</evidence>
<accession>A0A3B0CC13</accession>
<evidence type="ECO:0000313" key="9">
    <source>
        <dbReference type="EMBL" id="RKN82490.1"/>
    </source>
</evidence>
<evidence type="ECO:0000256" key="6">
    <source>
        <dbReference type="ARBA" id="ARBA00023277"/>
    </source>
</evidence>
<gene>
    <name evidence="9" type="ORF">D7Z94_01165</name>
</gene>
<reference evidence="9 10" key="1">
    <citation type="submission" date="2018-10" db="EMBL/GenBank/DDBJ databases">
        <title>Ulvibacterium marinum gen. nov., sp. nov., a novel marine bacterium of the family Flavobacteriaceae, isolated from a culture of the green alga Ulva prolifera.</title>
        <authorList>
            <person name="Zhang Z."/>
        </authorList>
    </citation>
    <scope>NUCLEOTIDE SEQUENCE [LARGE SCALE GENOMIC DNA]</scope>
    <source>
        <strain evidence="9 10">CCMM003</strain>
    </source>
</reference>
<evidence type="ECO:0000259" key="8">
    <source>
        <dbReference type="Pfam" id="PF17042"/>
    </source>
</evidence>
<name>A0A3B0CC13_9FLAO</name>
<keyword evidence="2" id="KW-0808">Transferase</keyword>
<evidence type="ECO:0008006" key="11">
    <source>
        <dbReference type="Google" id="ProtNLM"/>
    </source>
</evidence>
<evidence type="ECO:0000256" key="5">
    <source>
        <dbReference type="ARBA" id="ARBA00022840"/>
    </source>
</evidence>
<keyword evidence="3" id="KW-0547">Nucleotide-binding</keyword>
<dbReference type="InterPro" id="IPR042213">
    <property type="entry name" value="NBD_C_sf"/>
</dbReference>
<dbReference type="InterPro" id="IPR037051">
    <property type="entry name" value="4-carb_acid_sugar_kinase_N_sf"/>
</dbReference>
<feature type="domain" description="Four-carbon acid sugar kinase N-terminal" evidence="7">
    <location>
        <begin position="53"/>
        <end position="286"/>
    </location>
</feature>
<comment type="similarity">
    <text evidence="1">Belongs to the four-carbon acid sugar kinase family.</text>
</comment>
<sequence>MGMAALQGFWLLRIDNQKKMTSISEKIKSQLDRPKKSFKAEIGRWLAKHNPIIAVLDDDPTGCQTIHDIPVFTEWSDQTIDSIFREDIRTFYMLTNSRSMQPEKANDVGFNIGQRLQEASKKYNRKLIVISRSDSTLRGHYPNEVNALANGLGRPDAKQILIPAFFEGGRYTLNDIHYLENHGEWIPAAESPFAKDSSFGFTSTNLKDWIVEKSEGAIKIENIESFSLENLESGGPDYVASVLRQHLFSHYVVNAVSYEDLEAVAMGCLKSDTDILFRTAASFINAIANIPLAPLLHGSDLISSGKGGLVIVGSYVPKTTEQLTILMQETGYEFHQIEVEKIFDSNLRTSVIQDAVTAVDKALKVDRIIVLYTSREVVKGINKSESLDIVNSVSGTLVELVQNLEVRPKFILSKGGITSSDIATRALNVKRAEIKGQILEGVPVWELGPESRFPHMPYIVFPGNVGDNHALENVLNKMQPQ</sequence>
<dbReference type="Pfam" id="PF17042">
    <property type="entry name" value="NBD_C"/>
    <property type="match status" value="1"/>
</dbReference>
<protein>
    <recommendedName>
        <fullName evidence="11">Hydroxyacid dehydrogenase</fullName>
    </recommendedName>
</protein>
<organism evidence="9 10">
    <name type="scientific">Ulvibacterium marinum</name>
    <dbReference type="NCBI Taxonomy" id="2419782"/>
    <lineage>
        <taxon>Bacteria</taxon>
        <taxon>Pseudomonadati</taxon>
        <taxon>Bacteroidota</taxon>
        <taxon>Flavobacteriia</taxon>
        <taxon>Flavobacteriales</taxon>
        <taxon>Flavobacteriaceae</taxon>
        <taxon>Ulvibacterium</taxon>
    </lineage>
</organism>
<proteinExistence type="inferred from homology"/>
<dbReference type="Gene3D" id="3.40.50.10840">
    <property type="entry name" value="Putative sugar-binding, N-terminal domain"/>
    <property type="match status" value="1"/>
</dbReference>
<feature type="domain" description="Four-carbon acid sugar kinase nucleotide binding" evidence="8">
    <location>
        <begin position="309"/>
        <end position="471"/>
    </location>
</feature>
<keyword evidence="10" id="KW-1185">Reference proteome</keyword>
<dbReference type="Pfam" id="PF07005">
    <property type="entry name" value="SBD_N"/>
    <property type="match status" value="1"/>
</dbReference>
<dbReference type="GO" id="GO:0005524">
    <property type="term" value="F:ATP binding"/>
    <property type="evidence" value="ECO:0007669"/>
    <property type="project" value="UniProtKB-KW"/>
</dbReference>
<evidence type="ECO:0000256" key="3">
    <source>
        <dbReference type="ARBA" id="ARBA00022741"/>
    </source>
</evidence>
<dbReference type="AlphaFoldDB" id="A0A3B0CC13"/>
<comment type="caution">
    <text evidence="9">The sequence shown here is derived from an EMBL/GenBank/DDBJ whole genome shotgun (WGS) entry which is preliminary data.</text>
</comment>
<keyword evidence="5" id="KW-0067">ATP-binding</keyword>
<dbReference type="Proteomes" id="UP000276603">
    <property type="component" value="Unassembled WGS sequence"/>
</dbReference>
<evidence type="ECO:0000313" key="10">
    <source>
        <dbReference type="Proteomes" id="UP000276603"/>
    </source>
</evidence>
<dbReference type="Gene3D" id="3.40.980.20">
    <property type="entry name" value="Four-carbon acid sugar kinase, nucleotide binding domain"/>
    <property type="match status" value="1"/>
</dbReference>
<dbReference type="GO" id="GO:0016301">
    <property type="term" value="F:kinase activity"/>
    <property type="evidence" value="ECO:0007669"/>
    <property type="project" value="UniProtKB-KW"/>
</dbReference>
<dbReference type="InterPro" id="IPR031475">
    <property type="entry name" value="NBD_C"/>
</dbReference>
<dbReference type="EMBL" id="RBCJ01000001">
    <property type="protein sequence ID" value="RKN82490.1"/>
    <property type="molecule type" value="Genomic_DNA"/>
</dbReference>
<keyword evidence="6" id="KW-0119">Carbohydrate metabolism</keyword>
<evidence type="ECO:0000256" key="4">
    <source>
        <dbReference type="ARBA" id="ARBA00022777"/>
    </source>
</evidence>
<dbReference type="InterPro" id="IPR010737">
    <property type="entry name" value="4-carb_acid_sugar_kinase_N"/>
</dbReference>
<evidence type="ECO:0000256" key="2">
    <source>
        <dbReference type="ARBA" id="ARBA00022679"/>
    </source>
</evidence>
<keyword evidence="4" id="KW-0418">Kinase</keyword>